<dbReference type="PANTHER" id="PTHR11453">
    <property type="entry name" value="ANION EXCHANGE PROTEIN"/>
    <property type="match status" value="1"/>
</dbReference>
<protein>
    <recommendedName>
        <fullName evidence="7">Bicarbonate transporter-like transmembrane domain-containing protein</fullName>
    </recommendedName>
</protein>
<accession>A0A7S4E7L8</accession>
<dbReference type="GO" id="GO:0006820">
    <property type="term" value="P:monoatomic anion transport"/>
    <property type="evidence" value="ECO:0007669"/>
    <property type="project" value="InterPro"/>
</dbReference>
<keyword evidence="4 5" id="KW-0472">Membrane</keyword>
<organism evidence="8">
    <name type="scientific">Pelagomonas calceolata</name>
    <dbReference type="NCBI Taxonomy" id="35677"/>
    <lineage>
        <taxon>Eukaryota</taxon>
        <taxon>Sar</taxon>
        <taxon>Stramenopiles</taxon>
        <taxon>Ochrophyta</taxon>
        <taxon>Pelagophyceae</taxon>
        <taxon>Pelagomonadales</taxon>
        <taxon>Pelagomonadaceae</taxon>
        <taxon>Pelagomonas</taxon>
    </lineage>
</organism>
<evidence type="ECO:0000256" key="6">
    <source>
        <dbReference type="SAM" id="SignalP"/>
    </source>
</evidence>
<dbReference type="InterPro" id="IPR003020">
    <property type="entry name" value="HCO3_transpt_euk"/>
</dbReference>
<evidence type="ECO:0000259" key="7">
    <source>
        <dbReference type="Pfam" id="PF00955"/>
    </source>
</evidence>
<evidence type="ECO:0000256" key="1">
    <source>
        <dbReference type="ARBA" id="ARBA00004141"/>
    </source>
</evidence>
<feature type="domain" description="Bicarbonate transporter-like transmembrane" evidence="7">
    <location>
        <begin position="237"/>
        <end position="337"/>
    </location>
</feature>
<keyword evidence="6" id="KW-0732">Signal</keyword>
<dbReference type="AlphaFoldDB" id="A0A7S4E7L8"/>
<keyword evidence="2 5" id="KW-0812">Transmembrane</keyword>
<feature type="transmembrane region" description="Helical" evidence="5">
    <location>
        <begin position="322"/>
        <end position="342"/>
    </location>
</feature>
<feature type="signal peptide" evidence="6">
    <location>
        <begin position="1"/>
        <end position="24"/>
    </location>
</feature>
<name>A0A7S4E7L8_9STRA</name>
<dbReference type="PANTHER" id="PTHR11453:SF127">
    <property type="entry name" value="SOLUTE CARRIER FAMILY 4 MEMBER 11"/>
    <property type="match status" value="1"/>
</dbReference>
<reference evidence="8" key="1">
    <citation type="submission" date="2021-01" db="EMBL/GenBank/DDBJ databases">
        <authorList>
            <person name="Corre E."/>
            <person name="Pelletier E."/>
            <person name="Niang G."/>
            <person name="Scheremetjew M."/>
            <person name="Finn R."/>
            <person name="Kale V."/>
            <person name="Holt S."/>
            <person name="Cochrane G."/>
            <person name="Meng A."/>
            <person name="Brown T."/>
            <person name="Cohen L."/>
        </authorList>
    </citation>
    <scope>NUCLEOTIDE SEQUENCE</scope>
    <source>
        <strain evidence="8">CCMP1756</strain>
    </source>
</reference>
<feature type="domain" description="Bicarbonate transporter-like transmembrane" evidence="7">
    <location>
        <begin position="54"/>
        <end position="225"/>
    </location>
</feature>
<comment type="subcellular location">
    <subcellularLocation>
        <location evidence="1">Membrane</location>
        <topology evidence="1">Multi-pass membrane protein</topology>
    </subcellularLocation>
</comment>
<dbReference type="GO" id="GO:0005452">
    <property type="term" value="F:solute:inorganic anion antiporter activity"/>
    <property type="evidence" value="ECO:0007669"/>
    <property type="project" value="InterPro"/>
</dbReference>
<feature type="transmembrane region" description="Helical" evidence="5">
    <location>
        <begin position="165"/>
        <end position="183"/>
    </location>
</feature>
<dbReference type="EMBL" id="HBIW01012515">
    <property type="protein sequence ID" value="CAE0695320.1"/>
    <property type="molecule type" value="Transcribed_RNA"/>
</dbReference>
<evidence type="ECO:0000256" key="3">
    <source>
        <dbReference type="ARBA" id="ARBA00022989"/>
    </source>
</evidence>
<feature type="chain" id="PRO_5030540221" description="Bicarbonate transporter-like transmembrane domain-containing protein" evidence="6">
    <location>
        <begin position="25"/>
        <end position="348"/>
    </location>
</feature>
<sequence>MAPRRFAVLLLPALCAGFRSPSFARKLPRLPKAETATAEATPATTEKVKLVEGFGVGIRRDVKARLPFYKSDIKDGVSVKSVSALLYLFFACLAPAVAFGSVQGATTKGAIGAVEYVASTAICGVVYALASAQPLTIIGSTGPVLAFTSVLYGLSTKLGVPFLPLYAWTGLWSSLYLFLGALFSTSNGVTLLTRFTDEIFSNLISTIFVYEAARDVVFGALLNPSMAASEAFAVAATACTTFGSATWLAARRGAESLKRGVRNFLADFAPAIGICLGILAGGWCGARAGVPLQKLAMPATFSTTSGRPWLVPLGALPVKYRWLASLPALMVAVLLFFGSGLCGNQPVS</sequence>
<feature type="transmembrane region" description="Helical" evidence="5">
    <location>
        <begin position="109"/>
        <end position="129"/>
    </location>
</feature>
<dbReference type="GO" id="GO:0050801">
    <property type="term" value="P:monoatomic ion homeostasis"/>
    <property type="evidence" value="ECO:0007669"/>
    <property type="project" value="TreeGrafter"/>
</dbReference>
<proteinExistence type="predicted"/>
<feature type="transmembrane region" description="Helical" evidence="5">
    <location>
        <begin position="135"/>
        <end position="153"/>
    </location>
</feature>
<feature type="transmembrane region" description="Helical" evidence="5">
    <location>
        <begin position="84"/>
        <end position="102"/>
    </location>
</feature>
<gene>
    <name evidence="8" type="ORF">PCAL00307_LOCUS10756</name>
</gene>
<evidence type="ECO:0000256" key="5">
    <source>
        <dbReference type="SAM" id="Phobius"/>
    </source>
</evidence>
<dbReference type="Gene3D" id="1.10.287.570">
    <property type="entry name" value="Helical hairpin bin"/>
    <property type="match status" value="1"/>
</dbReference>
<evidence type="ECO:0000256" key="2">
    <source>
        <dbReference type="ARBA" id="ARBA00022692"/>
    </source>
</evidence>
<feature type="transmembrane region" description="Helical" evidence="5">
    <location>
        <begin position="231"/>
        <end position="250"/>
    </location>
</feature>
<evidence type="ECO:0000313" key="8">
    <source>
        <dbReference type="EMBL" id="CAE0695320.1"/>
    </source>
</evidence>
<dbReference type="InterPro" id="IPR011531">
    <property type="entry name" value="HCO3_transpt-like_TM_dom"/>
</dbReference>
<keyword evidence="3 5" id="KW-1133">Transmembrane helix</keyword>
<dbReference type="Pfam" id="PF00955">
    <property type="entry name" value="HCO3_cotransp"/>
    <property type="match status" value="2"/>
</dbReference>
<evidence type="ECO:0000256" key="4">
    <source>
        <dbReference type="ARBA" id="ARBA00023136"/>
    </source>
</evidence>
<dbReference type="GO" id="GO:0005886">
    <property type="term" value="C:plasma membrane"/>
    <property type="evidence" value="ECO:0007669"/>
    <property type="project" value="TreeGrafter"/>
</dbReference>
<feature type="transmembrane region" description="Helical" evidence="5">
    <location>
        <begin position="271"/>
        <end position="290"/>
    </location>
</feature>